<dbReference type="SMART" id="SM00184">
    <property type="entry name" value="RING"/>
    <property type="match status" value="1"/>
</dbReference>
<proteinExistence type="predicted"/>
<dbReference type="PANTHER" id="PTHR45931:SF3">
    <property type="entry name" value="RING ZINC FINGER-CONTAINING PROTEIN"/>
    <property type="match status" value="1"/>
</dbReference>
<dbReference type="Proteomes" id="UP000076420">
    <property type="component" value="Unassembled WGS sequence"/>
</dbReference>
<evidence type="ECO:0000256" key="2">
    <source>
        <dbReference type="ARBA" id="ARBA00022771"/>
    </source>
</evidence>
<dbReference type="OrthoDB" id="8062037at2759"/>
<evidence type="ECO:0000256" key="1">
    <source>
        <dbReference type="ARBA" id="ARBA00022723"/>
    </source>
</evidence>
<feature type="region of interest" description="Disordered" evidence="5">
    <location>
        <begin position="25"/>
        <end position="58"/>
    </location>
</feature>
<dbReference type="InterPro" id="IPR013083">
    <property type="entry name" value="Znf_RING/FYVE/PHD"/>
</dbReference>
<sequence>MAERVREISERVREMAERVREIAERGRELAERSRHMAERGRERAERRRERAAERRRERAQRLQVLEPDIEEAVLVIRDEVGSSTQRLSSRSTTPGPLGLTKSELDVLPTAVHNRDRPSDGEAASSDVRCSICLKDFETGDQKRILPCIHNFHTECADKWLRRNATCPVCRHLIK</sequence>
<evidence type="ECO:0000256" key="4">
    <source>
        <dbReference type="PROSITE-ProRule" id="PRU00175"/>
    </source>
</evidence>
<feature type="region of interest" description="Disordered" evidence="5">
    <location>
        <begin position="82"/>
        <end position="101"/>
    </location>
</feature>
<keyword evidence="1" id="KW-0479">Metal-binding</keyword>
<dbReference type="InterPro" id="IPR051834">
    <property type="entry name" value="RING_finger_E3_ligase"/>
</dbReference>
<dbReference type="AlphaFoldDB" id="A0A2C9K104"/>
<dbReference type="STRING" id="6526.A0A2C9K104"/>
<dbReference type="PANTHER" id="PTHR45931">
    <property type="entry name" value="SI:CH211-59O9.10"/>
    <property type="match status" value="1"/>
</dbReference>
<dbReference type="PROSITE" id="PS50089">
    <property type="entry name" value="ZF_RING_2"/>
    <property type="match status" value="1"/>
</dbReference>
<name>A0A2C9K104_BIOGL</name>
<organism evidence="7 8">
    <name type="scientific">Biomphalaria glabrata</name>
    <name type="common">Bloodfluke planorb</name>
    <name type="synonym">Freshwater snail</name>
    <dbReference type="NCBI Taxonomy" id="6526"/>
    <lineage>
        <taxon>Eukaryota</taxon>
        <taxon>Metazoa</taxon>
        <taxon>Spiralia</taxon>
        <taxon>Lophotrochozoa</taxon>
        <taxon>Mollusca</taxon>
        <taxon>Gastropoda</taxon>
        <taxon>Heterobranchia</taxon>
        <taxon>Euthyneura</taxon>
        <taxon>Panpulmonata</taxon>
        <taxon>Hygrophila</taxon>
        <taxon>Lymnaeoidea</taxon>
        <taxon>Planorbidae</taxon>
        <taxon>Biomphalaria</taxon>
    </lineage>
</organism>
<dbReference type="GO" id="GO:0061630">
    <property type="term" value="F:ubiquitin protein ligase activity"/>
    <property type="evidence" value="ECO:0007669"/>
    <property type="project" value="TreeGrafter"/>
</dbReference>
<reference evidence="7" key="1">
    <citation type="submission" date="2020-05" db="UniProtKB">
        <authorList>
            <consortium name="EnsemblMetazoa"/>
        </authorList>
    </citation>
    <scope>IDENTIFICATION</scope>
    <source>
        <strain evidence="7">BB02</strain>
    </source>
</reference>
<feature type="compositionally biased region" description="Low complexity" evidence="5">
    <location>
        <begin position="82"/>
        <end position="93"/>
    </location>
</feature>
<dbReference type="SUPFAM" id="SSF57850">
    <property type="entry name" value="RING/U-box"/>
    <property type="match status" value="1"/>
</dbReference>
<feature type="domain" description="RING-type" evidence="6">
    <location>
        <begin position="129"/>
        <end position="170"/>
    </location>
</feature>
<dbReference type="VEuPathDB" id="VectorBase:BGLB011356"/>
<dbReference type="KEGG" id="bgt:106076599"/>
<evidence type="ECO:0000256" key="3">
    <source>
        <dbReference type="ARBA" id="ARBA00022833"/>
    </source>
</evidence>
<keyword evidence="3" id="KW-0862">Zinc</keyword>
<protein>
    <recommendedName>
        <fullName evidence="6">RING-type domain-containing protein</fullName>
    </recommendedName>
</protein>
<evidence type="ECO:0000313" key="7">
    <source>
        <dbReference type="EnsemblMetazoa" id="BGLB011356-PB"/>
    </source>
</evidence>
<evidence type="ECO:0000259" key="6">
    <source>
        <dbReference type="PROSITE" id="PS50089"/>
    </source>
</evidence>
<dbReference type="Gene3D" id="3.30.40.10">
    <property type="entry name" value="Zinc/RING finger domain, C3HC4 (zinc finger)"/>
    <property type="match status" value="1"/>
</dbReference>
<dbReference type="GO" id="GO:0006511">
    <property type="term" value="P:ubiquitin-dependent protein catabolic process"/>
    <property type="evidence" value="ECO:0007669"/>
    <property type="project" value="TreeGrafter"/>
</dbReference>
<dbReference type="Pfam" id="PF13639">
    <property type="entry name" value="zf-RING_2"/>
    <property type="match status" value="1"/>
</dbReference>
<dbReference type="VEuPathDB" id="VectorBase:BGLAX_028883"/>
<dbReference type="InterPro" id="IPR001841">
    <property type="entry name" value="Znf_RING"/>
</dbReference>
<dbReference type="EnsemblMetazoa" id="BGLB011356-RB">
    <property type="protein sequence ID" value="BGLB011356-PB"/>
    <property type="gene ID" value="BGLB011356"/>
</dbReference>
<gene>
    <name evidence="7" type="primary">106076599</name>
</gene>
<dbReference type="GO" id="GO:0008270">
    <property type="term" value="F:zinc ion binding"/>
    <property type="evidence" value="ECO:0007669"/>
    <property type="project" value="UniProtKB-KW"/>
</dbReference>
<evidence type="ECO:0000313" key="8">
    <source>
        <dbReference type="Proteomes" id="UP000076420"/>
    </source>
</evidence>
<dbReference type="GO" id="GO:0005634">
    <property type="term" value="C:nucleus"/>
    <property type="evidence" value="ECO:0007669"/>
    <property type="project" value="TreeGrafter"/>
</dbReference>
<keyword evidence="2 4" id="KW-0863">Zinc-finger</keyword>
<evidence type="ECO:0000256" key="5">
    <source>
        <dbReference type="SAM" id="MobiDB-lite"/>
    </source>
</evidence>
<accession>A0A2C9K104</accession>